<evidence type="ECO:0000313" key="5">
    <source>
        <dbReference type="EMBL" id="SPF79010.1"/>
    </source>
</evidence>
<dbReference type="CDD" id="cd07185">
    <property type="entry name" value="OmpA_C-like"/>
    <property type="match status" value="1"/>
</dbReference>
<sequence length="525" mass="56750">MTRILQDILARLLGAVCAISLIGSFAAQAQDVTLTSRDGSIELTGHLLTFDGEFYRVDTEFGILTVDSSGVSCEGPGCPSLGPFVAELTISGAHNMGAVLFPALVEGFALRNGYALKREEVQGVGTLYTLLEGGTGQEVARFTIKLTTSSEGFADLLSQQADMVLSMRQATIRERGLARDAGFGDLRVARQSRVAALDALVPIVSPGNPVTRISISQLAAIFSGKISNWSELGGEDAPITPYMMDVEEGFGPVFMQDVIAAQGVTLSDRVVIHPNSRTLADAIARDPYGIAMTTYTQRGSGEVVELSGSCGFSVHASRASIKSEDYPLTMPMFLYLPERRLPQIGREFLSYLRTDSAQFVTRRAGFVDQALTRQPIRAQGDRMANAIFSAGEEVALSELQRMINTLSGSERLSISFRFQGGSTLLDAPSRSNVALLAEALESGRFDGNRLSFIGFSDGQGAAEQNRTLSERRARAVRDLVLAQLEAFDLSRVDMHIDAFGEAMPMACDDSAWGRSVNRRVEIWVD</sequence>
<feature type="signal peptide" evidence="3">
    <location>
        <begin position="1"/>
        <end position="29"/>
    </location>
</feature>
<dbReference type="RefSeq" id="WP_245924671.1">
    <property type="nucleotide sequence ID" value="NZ_OMOI01000002.1"/>
</dbReference>
<dbReference type="Gene3D" id="3.40.190.10">
    <property type="entry name" value="Periplasmic binding protein-like II"/>
    <property type="match status" value="2"/>
</dbReference>
<dbReference type="InterPro" id="IPR050811">
    <property type="entry name" value="Phosphate_ABC_transporter"/>
</dbReference>
<dbReference type="InterPro" id="IPR036737">
    <property type="entry name" value="OmpA-like_sf"/>
</dbReference>
<dbReference type="SUPFAM" id="SSF103088">
    <property type="entry name" value="OmpA-like"/>
    <property type="match status" value="1"/>
</dbReference>
<dbReference type="Proteomes" id="UP000244911">
    <property type="component" value="Unassembled WGS sequence"/>
</dbReference>
<feature type="domain" description="OmpA-like" evidence="4">
    <location>
        <begin position="408"/>
        <end position="525"/>
    </location>
</feature>
<dbReference type="PANTHER" id="PTHR30570:SF1">
    <property type="entry name" value="PHOSPHATE-BINDING PROTEIN PSTS"/>
    <property type="match status" value="1"/>
</dbReference>
<feature type="chain" id="PRO_5015328626" evidence="3">
    <location>
        <begin position="30"/>
        <end position="525"/>
    </location>
</feature>
<dbReference type="AlphaFoldDB" id="A0A2R8ASQ2"/>
<dbReference type="Pfam" id="PF12849">
    <property type="entry name" value="PBP_like_2"/>
    <property type="match status" value="1"/>
</dbReference>
<protein>
    <submittedName>
        <fullName evidence="5">Outer membrane porin F</fullName>
    </submittedName>
</protein>
<dbReference type="PANTHER" id="PTHR30570">
    <property type="entry name" value="PERIPLASMIC PHOSPHATE BINDING COMPONENT OF PHOSPHATE ABC TRANSPORTER"/>
    <property type="match status" value="1"/>
</dbReference>
<name>A0A2R8ASQ2_9RHOB</name>
<evidence type="ECO:0000259" key="4">
    <source>
        <dbReference type="PROSITE" id="PS51123"/>
    </source>
</evidence>
<organism evidence="5 6">
    <name type="scientific">Aliiroseovarius pelagivivens</name>
    <dbReference type="NCBI Taxonomy" id="1639690"/>
    <lineage>
        <taxon>Bacteria</taxon>
        <taxon>Pseudomonadati</taxon>
        <taxon>Pseudomonadota</taxon>
        <taxon>Alphaproteobacteria</taxon>
        <taxon>Rhodobacterales</taxon>
        <taxon>Paracoccaceae</taxon>
        <taxon>Aliiroseovarius</taxon>
    </lineage>
</organism>
<dbReference type="InterPro" id="IPR024370">
    <property type="entry name" value="PBP_domain"/>
</dbReference>
<dbReference type="EMBL" id="OMOI01000002">
    <property type="protein sequence ID" value="SPF79010.1"/>
    <property type="molecule type" value="Genomic_DNA"/>
</dbReference>
<dbReference type="SUPFAM" id="SSF53850">
    <property type="entry name" value="Periplasmic binding protein-like II"/>
    <property type="match status" value="1"/>
</dbReference>
<dbReference type="GO" id="GO:0016020">
    <property type="term" value="C:membrane"/>
    <property type="evidence" value="ECO:0007669"/>
    <property type="project" value="UniProtKB-UniRule"/>
</dbReference>
<dbReference type="PROSITE" id="PS51123">
    <property type="entry name" value="OMPA_2"/>
    <property type="match status" value="1"/>
</dbReference>
<gene>
    <name evidence="5" type="primary">oprF_2</name>
    <name evidence="5" type="ORF">ALP8811_02944</name>
</gene>
<dbReference type="Pfam" id="PF00691">
    <property type="entry name" value="OmpA"/>
    <property type="match status" value="1"/>
</dbReference>
<keyword evidence="6" id="KW-1185">Reference proteome</keyword>
<evidence type="ECO:0000256" key="3">
    <source>
        <dbReference type="SAM" id="SignalP"/>
    </source>
</evidence>
<dbReference type="InterPro" id="IPR006665">
    <property type="entry name" value="OmpA-like"/>
</dbReference>
<evidence type="ECO:0000256" key="1">
    <source>
        <dbReference type="ARBA" id="ARBA00022729"/>
    </source>
</evidence>
<keyword evidence="2" id="KW-0472">Membrane</keyword>
<proteinExistence type="predicted"/>
<keyword evidence="1 3" id="KW-0732">Signal</keyword>
<accession>A0A2R8ASQ2</accession>
<reference evidence="5 6" key="1">
    <citation type="submission" date="2018-03" db="EMBL/GenBank/DDBJ databases">
        <authorList>
            <person name="Keele B.F."/>
        </authorList>
    </citation>
    <scope>NUCLEOTIDE SEQUENCE [LARGE SCALE GENOMIC DNA]</scope>
    <source>
        <strain evidence="5 6">CECT 8811</strain>
    </source>
</reference>
<dbReference type="Gene3D" id="3.30.1330.60">
    <property type="entry name" value="OmpA-like domain"/>
    <property type="match status" value="1"/>
</dbReference>
<evidence type="ECO:0000313" key="6">
    <source>
        <dbReference type="Proteomes" id="UP000244911"/>
    </source>
</evidence>
<evidence type="ECO:0000256" key="2">
    <source>
        <dbReference type="PROSITE-ProRule" id="PRU00473"/>
    </source>
</evidence>